<evidence type="ECO:0000256" key="6">
    <source>
        <dbReference type="SAM" id="MobiDB-lite"/>
    </source>
</evidence>
<feature type="domain" description="DUF659" evidence="7">
    <location>
        <begin position="296"/>
        <end position="419"/>
    </location>
</feature>
<dbReference type="EMBL" id="JAACJK010000114">
    <property type="protein sequence ID" value="KAF5331410.1"/>
    <property type="molecule type" value="Genomic_DNA"/>
</dbReference>
<dbReference type="PANTHER" id="PTHR46481:SF10">
    <property type="entry name" value="ZINC FINGER BED DOMAIN-CONTAINING PROTEIN 39"/>
    <property type="match status" value="1"/>
</dbReference>
<gene>
    <name evidence="8" type="ORF">D9611_011847</name>
</gene>
<evidence type="ECO:0000259" key="7">
    <source>
        <dbReference type="Pfam" id="PF04937"/>
    </source>
</evidence>
<keyword evidence="3" id="KW-0863">Zinc-finger</keyword>
<comment type="subcellular location">
    <subcellularLocation>
        <location evidence="1">Nucleus</location>
    </subcellularLocation>
</comment>
<dbReference type="InterPro" id="IPR052035">
    <property type="entry name" value="ZnF_BED_domain_contain"/>
</dbReference>
<sequence length="960" mass="106072">MSESWYQSHFTPHPHKHSGNKAKKATSQTGEGQGSKNKVYCTACLDTHVEAAQKEDREAIANGTMTEARSIDDIHSHLWSLAVIGNKYKTIQPLGWRRGVRDTLVHHLTVCDHVTRGVRSAALNDKKPPSQGSSAVPMQCDPSPYDDDEPTLPIFGEPSTPSTSQHPLSASYTSSPSISGRSIYPGDSASNLGSRATSVRPRSAHHSRPPSTSRGPSRTTSLSGLQLSGLPSASLAWSKAEQQEFEEQIARATVSANLPLSWVDDVEVIKIWDRWVPAAKRVSRKVLTTRVIPNLVKRLRKEINQELNGLSVTMQADGWTGLNHQHVIAFMVTSEGKAFTVDVVNASVDRKTAEHFLELLEEAVEKAEREMKVKVVCIVTDASGETAKARRLYREKHPEVMCLDCYAHQANLVVGDYFKGSDDLMDTTTTACELITWLRSKTLLLALIDACNLAHNKVTKAVLRAVLTRWTSHFIAFERLLELRQILEMVMMEDDMRSPENKKVIIGDSSAKAKARGMVAVIRDPIFWYSLTRCDRSTPTPLAIATNTLQSVACRLDTVLLTFGFLAMQFTALKNPITNPEFDHDDGACNRILASLEKRWAKADQDIFIGALILNPLHKWSDLFDGIFSNAGVGSRLRALWVRFFGESCPPAFDQEVRDYLRRSGRYRFIDSEITIEETDARINGREPDPMNIYQAISAAGAPDTPLIRLARHLFSAGTNSASCERLFSAFGNILTKLRNRLGVVNMQNITELKMRVNDGHRNDKDTQTRLKRHFVADKPLRSATGSAFPPESPRVQTAPIPTEPTGNASDYPPSDALLSRNTLAALIAAQTEDDDVPVVAPTQVTLSPVPSPASSPDLTSMRLFSNTDRPAAPAASSGSTATPEPDVILDPEGPITLAILFNFKKAGWHEKYKRAGLKTYQEELALYELLELDAQGEDDDFDLEPANEATFIAMLQQTT</sequence>
<evidence type="ECO:0000256" key="3">
    <source>
        <dbReference type="ARBA" id="ARBA00022771"/>
    </source>
</evidence>
<feature type="compositionally biased region" description="Polar residues" evidence="6">
    <location>
        <begin position="25"/>
        <end position="36"/>
    </location>
</feature>
<dbReference type="GO" id="GO:0005634">
    <property type="term" value="C:nucleus"/>
    <property type="evidence" value="ECO:0007669"/>
    <property type="project" value="UniProtKB-SubCell"/>
</dbReference>
<feature type="compositionally biased region" description="Polar residues" evidence="6">
    <location>
        <begin position="159"/>
        <end position="180"/>
    </location>
</feature>
<reference evidence="8 9" key="1">
    <citation type="journal article" date="2020" name="ISME J.">
        <title>Uncovering the hidden diversity of litter-decomposition mechanisms in mushroom-forming fungi.</title>
        <authorList>
            <person name="Floudas D."/>
            <person name="Bentzer J."/>
            <person name="Ahren D."/>
            <person name="Johansson T."/>
            <person name="Persson P."/>
            <person name="Tunlid A."/>
        </authorList>
    </citation>
    <scope>NUCLEOTIDE SEQUENCE [LARGE SCALE GENOMIC DNA]</scope>
    <source>
        <strain evidence="8 9">CBS 175.51</strain>
    </source>
</reference>
<organism evidence="8 9">
    <name type="scientific">Ephemerocybe angulata</name>
    <dbReference type="NCBI Taxonomy" id="980116"/>
    <lineage>
        <taxon>Eukaryota</taxon>
        <taxon>Fungi</taxon>
        <taxon>Dikarya</taxon>
        <taxon>Basidiomycota</taxon>
        <taxon>Agaricomycotina</taxon>
        <taxon>Agaricomycetes</taxon>
        <taxon>Agaricomycetidae</taxon>
        <taxon>Agaricales</taxon>
        <taxon>Agaricineae</taxon>
        <taxon>Psathyrellaceae</taxon>
        <taxon>Ephemerocybe</taxon>
    </lineage>
</organism>
<dbReference type="InterPro" id="IPR012337">
    <property type="entry name" value="RNaseH-like_sf"/>
</dbReference>
<feature type="region of interest" description="Disordered" evidence="6">
    <location>
        <begin position="779"/>
        <end position="816"/>
    </location>
</feature>
<evidence type="ECO:0000313" key="8">
    <source>
        <dbReference type="EMBL" id="KAF5331410.1"/>
    </source>
</evidence>
<dbReference type="AlphaFoldDB" id="A0A8H5BXT7"/>
<evidence type="ECO:0000256" key="4">
    <source>
        <dbReference type="ARBA" id="ARBA00022833"/>
    </source>
</evidence>
<dbReference type="SUPFAM" id="SSF53098">
    <property type="entry name" value="Ribonuclease H-like"/>
    <property type="match status" value="1"/>
</dbReference>
<keyword evidence="9" id="KW-1185">Reference proteome</keyword>
<evidence type="ECO:0000313" key="9">
    <source>
        <dbReference type="Proteomes" id="UP000541558"/>
    </source>
</evidence>
<dbReference type="Pfam" id="PF04937">
    <property type="entry name" value="DUF659"/>
    <property type="match status" value="1"/>
</dbReference>
<feature type="region of interest" description="Disordered" evidence="6">
    <location>
        <begin position="843"/>
        <end position="864"/>
    </location>
</feature>
<protein>
    <recommendedName>
        <fullName evidence="7">DUF659 domain-containing protein</fullName>
    </recommendedName>
</protein>
<dbReference type="PANTHER" id="PTHR46481">
    <property type="entry name" value="ZINC FINGER BED DOMAIN-CONTAINING PROTEIN 4"/>
    <property type="match status" value="1"/>
</dbReference>
<keyword evidence="5" id="KW-0539">Nucleus</keyword>
<evidence type="ECO:0000256" key="5">
    <source>
        <dbReference type="ARBA" id="ARBA00023242"/>
    </source>
</evidence>
<feature type="region of interest" description="Disordered" evidence="6">
    <location>
        <begin position="121"/>
        <end position="225"/>
    </location>
</feature>
<dbReference type="InterPro" id="IPR007021">
    <property type="entry name" value="DUF659"/>
</dbReference>
<feature type="compositionally biased region" description="Basic residues" evidence="6">
    <location>
        <begin position="12"/>
        <end position="24"/>
    </location>
</feature>
<comment type="caution">
    <text evidence="8">The sequence shown here is derived from an EMBL/GenBank/DDBJ whole genome shotgun (WGS) entry which is preliminary data.</text>
</comment>
<dbReference type="OrthoDB" id="2423954at2759"/>
<feature type="compositionally biased region" description="Polar residues" evidence="6">
    <location>
        <begin position="1"/>
        <end position="10"/>
    </location>
</feature>
<dbReference type="GO" id="GO:0008270">
    <property type="term" value="F:zinc ion binding"/>
    <property type="evidence" value="ECO:0007669"/>
    <property type="project" value="UniProtKB-KW"/>
</dbReference>
<feature type="region of interest" description="Disordered" evidence="6">
    <location>
        <begin position="1"/>
        <end position="36"/>
    </location>
</feature>
<proteinExistence type="predicted"/>
<dbReference type="Proteomes" id="UP000541558">
    <property type="component" value="Unassembled WGS sequence"/>
</dbReference>
<feature type="compositionally biased region" description="Low complexity" evidence="6">
    <location>
        <begin position="209"/>
        <end position="225"/>
    </location>
</feature>
<evidence type="ECO:0000256" key="2">
    <source>
        <dbReference type="ARBA" id="ARBA00022723"/>
    </source>
</evidence>
<evidence type="ECO:0000256" key="1">
    <source>
        <dbReference type="ARBA" id="ARBA00004123"/>
    </source>
</evidence>
<keyword evidence="2" id="KW-0479">Metal-binding</keyword>
<name>A0A8H5BXT7_9AGAR</name>
<feature type="compositionally biased region" description="Polar residues" evidence="6">
    <location>
        <begin position="188"/>
        <end position="197"/>
    </location>
</feature>
<keyword evidence="4" id="KW-0862">Zinc</keyword>
<accession>A0A8H5BXT7</accession>